<dbReference type="CDD" id="cd01344">
    <property type="entry name" value="PL2_Passenger_AT"/>
    <property type="match status" value="1"/>
</dbReference>
<dbReference type="EMBL" id="CP034752">
    <property type="protein sequence ID" value="QBH97054.1"/>
    <property type="molecule type" value="Genomic_DNA"/>
</dbReference>
<dbReference type="NCBIfam" id="TIGR01414">
    <property type="entry name" value="autotrans_barl"/>
    <property type="match status" value="1"/>
</dbReference>
<dbReference type="InterPro" id="IPR006315">
    <property type="entry name" value="OM_autotransptr_brl_dom"/>
</dbReference>
<dbReference type="Pfam" id="PF12951">
    <property type="entry name" value="PATR"/>
    <property type="match status" value="29"/>
</dbReference>
<dbReference type="SMART" id="SM00869">
    <property type="entry name" value="Autotransporter"/>
    <property type="match status" value="1"/>
</dbReference>
<evidence type="ECO:0000259" key="2">
    <source>
        <dbReference type="PROSITE" id="PS51208"/>
    </source>
</evidence>
<dbReference type="PANTHER" id="PTHR35037:SF3">
    <property type="entry name" value="C-TERMINAL REGION OF AIDA-LIKE PROTEIN"/>
    <property type="match status" value="1"/>
</dbReference>
<dbReference type="Proteomes" id="UP000293154">
    <property type="component" value="Chromosome"/>
</dbReference>
<organism evidence="3 4">
    <name type="scientific">Limnobaculum zhutongyuii</name>
    <dbReference type="NCBI Taxonomy" id="2498113"/>
    <lineage>
        <taxon>Bacteria</taxon>
        <taxon>Pseudomonadati</taxon>
        <taxon>Pseudomonadota</taxon>
        <taxon>Gammaproteobacteria</taxon>
        <taxon>Enterobacterales</taxon>
        <taxon>Budviciaceae</taxon>
        <taxon>Limnobaculum</taxon>
    </lineage>
</organism>
<dbReference type="InterPro" id="IPR012332">
    <property type="entry name" value="Autotransporter_pectin_lyase_C"/>
</dbReference>
<dbReference type="Gene3D" id="2.160.20.20">
    <property type="match status" value="4"/>
</dbReference>
<evidence type="ECO:0000313" key="4">
    <source>
        <dbReference type="Proteomes" id="UP000293154"/>
    </source>
</evidence>
<dbReference type="GO" id="GO:0019867">
    <property type="term" value="C:outer membrane"/>
    <property type="evidence" value="ECO:0007669"/>
    <property type="project" value="InterPro"/>
</dbReference>
<evidence type="ECO:0000313" key="3">
    <source>
        <dbReference type="EMBL" id="QBH97054.1"/>
    </source>
</evidence>
<dbReference type="Pfam" id="PF18883">
    <property type="entry name" value="AC_1"/>
    <property type="match status" value="1"/>
</dbReference>
<dbReference type="InterPro" id="IPR005546">
    <property type="entry name" value="Autotransporte_beta"/>
</dbReference>
<dbReference type="RefSeq" id="WP_130591996.1">
    <property type="nucleotide sequence ID" value="NZ_CP034752.1"/>
</dbReference>
<proteinExistence type="predicted"/>
<keyword evidence="1" id="KW-0732">Signal</keyword>
<dbReference type="KEGG" id="prag:EKN56_11990"/>
<dbReference type="InterPro" id="IPR051551">
    <property type="entry name" value="Autotransporter_adhesion"/>
</dbReference>
<dbReference type="OrthoDB" id="6462569at2"/>
<sequence length="3916" mass="394839">MNDNATLNISGVFTQSSGSTLNVTLGTNEPVITANTVALDGTLNVTGIDSAITPTSASELANSTTTMIHTTDGISGNFSTINVGGAASEYDYLTISGFKSSDGKDYDIGYGLTWLAEPALGNGTFTLTNSDDRFDVDVVLADQTGPFTSGWDGSSLTKEGDGTLLLSAANTYTGTTLIRGGTLQTGVENAFIASSLVDIASGATLDLNDFDQQVNNLIGNGNINLGSATLTLNNESSSTFYGDISGSGGLIKMGQNTIGLAGNNNYSGGTVIQNGILSLLNVNAAGSGEIVNKSALKLLIRDDQTFANVLSSFGLLEKYDEGIVTLTGAGSSQGDVRINAGGLIFAQGDTFNTNSFYLGDTVSLSVIDNTALNITGDLAINYTSTTNLEVGSTNPVISAGTATLGGVLNITGINDVITATKASDLAANQITLIHTTNGITDDFASIDFGGATSSVDYLTLSAGIVNGVDYNVGFGLTWLAGTSLGDGTFTLTNASDLFNVDVVLADQTGPFTSGWNGSNLTKEGDGTLLLSSVNTYTAATLIHGGILQTGVENTFADSSFVDISAGATLDLNNFNQQSNNLTGQGNIKLGSATLTINTTLETIFNGNITGTGGLIKSGTNNLGLYGVSDYSGGTTVQNGILSLSNMKAAGSGEIANYSTLSLDTEIDETLANKLIGIGLFIKAGEGIVTLTGAGSSQGGIDLNEGALIFAQGDTFNADYLSLNYNTAFSVTANTSLNLSDRLALNDLATMSIELGNANPIVTANKATLGGVLNITGIDDGITVANASDLAATQKTIIHTLSSLTGDFASVDFGGAASSVDYLTLSAGVNGLDYNVGFGLTWLEGTAQGNGVFTLADSDDNFNVDVVLADRTGPFTSGWDGKSLTKEGLGTLQLSSVNTYTGSTFINQGTLLTGVANAFAASSDVTIASGATLNLNSLAQQANNLSGTGHIILGTATLTASNSVDTIFGGNIDGSGSLIKLGTGTLTLSGTNSYSDGTTINAGRLKVTQGEALGTGDITNNASLELNFASDSVLNNVLNGTGDLVKTGDGKATLTGVGSSQNNIDINDGTLTLALGDVFSAGDLNTADGAIIDVDVILADQTGPFTSNWDGKSLTKEGLGLLQLSSVNTYTGSTLINAGMLRAGIANAFTSSSNVNIASDATLDLNNLAQQANNLTGTGHITLGSGALTANNLSNTTFSGDISGSGSLIKTGTGVLTLSGLSNYSGGTVINTGTLKVTQGGVTGSGSIANNSIFELNFVGNSTLENVLTGNGNLVKTGAGNATLTGMGSAQGAINVDSGTLTLAQGDSFTAGSLNTATGATTAITSDTQLNIGGALIQNDGAILNVALGTTQPVITANTAALDGALNISGFTTGAPDSASELTSTQFTIVHTTGGITGDFSSLSLGGATSSVDYLTLTGKVVNGLDYNVGFGLTWEAGDTLGNGTFTLSNTSDNFNADVVLADQTGTFTSGWDGKSLTKEGLGTLQLSSVNTYSGSTRINNGTLQTCIANAFVFSSEIAVGSNATLDLNDFNQQANNLSGGGSILLGSAVLTANNSLDTTFSGVIDGTGSLTKDGTGSLTLSGINSYQGGTTISRGTLTIVQGEALGSGSVNNGDILELNFTGSSTLSNLLSGSGYLVKTGSGIAILDGLGSTQGNIAVNQGTLVFAQNGIFNADRLATADGATTSLTGAAILNLTGALTQSDSSTLNIAVGSGQTAINADTATLGGTLNVTGFNDSAPTSASDLFNVDMVLADQTGPFTSGWDGKSLTKQGLGTLQLSSVNTYTGSTLINGGTLQTGIANAFATSSDISVAGGATLDLNSFDQQANNLSGSGSILLGSAELTANNSANTSFSGVISGAGSLSKTGTGTLTLSGVNTYQGGSILSSGILVATQGSALGTGAVDNGATLELNFTGDSTLTNVLSGSGTLIKTGPGVATLSGSGSTQGVINVNQGTLNFDQSGVFNGSSLTTADAAITSVAADSSLNLTGGLTQNSTAALNVAVGSVQPVITADTAALDGTLNITGFTTGAPTSASALTGTEFNVIHTTAGITGDFSTVNLSGAASNVDYLILAGRVVNNIDYNVGFGLTWQAGSSLGNGTFTLANADDLFNVDMVLVDQTGPFTSGWNGNSLIKAGLGTLQLSSVNTYTGSTLINGGTLQTGIANAFATSSDISIADSGTLALNGFAQQANSLSGTGHINLGSAALTANNVADTTFSGDINGTGSLIKTGSGVLTLSGLNTYSGGSTINAGTLKVTQGGASGSGTIANNSQLLLDFLANSTLANSLTGSGTLVKTGGGNATLSGAGSSQGIVNVDSGTLTLAQGDTFIASSLNTATGATTAIANNTRLNISGALTQNDGATLNVALGTTPPTITANTAVLDGSLNISGFTENAPTNASELINTQFTIIHTTGGITGDFSTVSLGGATNSADYLQLASHVVNGLDYNVGFGLTWESGDTSGNGTFTLTNVSDSFNVDVILADQSGTFVSGWDGHSLTKEGLGTLQLSSVNTYTGSTLINNGSLQTGIANTFATSSEVNIGGNGTLALNGFAQQVNNLSGTGHINLGSAALTANNVANTTFSGDISGTGSVIKTGAGELTLSGLSSYSGGSTVNTGILKVTQGGTLGTGTVGNNSVLQLDFAGDSTLTNVLSGSGNLLKTGAGNAILNGLGSSQGAININAGTLTFAQGDVFNASSLTTTSGSTIALATDASLNLSGALTQQSNATLSVRLGSVEPLITASTATLSGILKVEGIDTSGIPDKASEIPNGLFTIIHTTGGISGDFDSVDLNGASSSADYLVVNAAKSLNSNDYNVGFGLTWLAGADLGNGTFTLVNQDDSFNVDIALLNSVASATGWDGKSLTKEGVGTLILSATNLYTGNTLINNGQLRTDIADAFANSSSVVVGNNGTLNLNSFNQQANNLSGNGKILLGNAVLTANNNVSSTFSGAISGYGSITKTGSEALTLSGMNFYSGGTTITQGRLIGTQGNALGVNEIANNAELELAFAQNSILNNQLTGSGSLIKSGSGIAILTHNNSSQGNVAVNQGVLHLTQEGGFNVINYDSAVGATTSLATNATLTVSNQFNIDGVLDVVARGNPPLITAGTANIGSAAVINVAGYSAPETTTASQLANSLFTIIQTSAPGNMTGHFASGTAGGAVSPVDYLSITSINDGYKFDVGLALSWYAAHTGLPAKATGNFTLTAQNEYFDLDALLMDEVANAASGWDGISLTKAGAGTLELSKSNLYTGATLINGGRLLAGHTDIIAQSSQLNVGEGATFDLNSFDQHVNNLTGSGHVVLGNGQLIANNSLDSTFSGDIDGFGSLSKTGSGTLTLTNDNTFTGSTTISEGTLQLGNGGTTGRVAGAIINNAQLTFNHSDDYAYGGVISGSGALTQQGTGQLSFNQNQTYSGVTNINAGSLVLMNNALLANTPSVSVAEGAILGGYGGVGGDVTNHGLLAVADALPGMGDSPTGVFTVGGQLVNSGELRMASPLPASQLVVKGNYVGNNGLLTLSTVLGGDNSATDKLVVQGDTSGSTRVVVNNAGGNGAATVNGIEIISVGGQSNGQFTLANRVVAGAYEYSLNQGLPTQADGNWYLRSVSDEGDDTPQWRPESGAYLGNQSMAALMQIHTLFDRQGAQYTQNNGSSWGRIIGGHTESKAASGHVGMAGDYTLVQFGSDIATYQQDTQRLQVGLMGSWGNGDTDATGNNDLNGVHHSASGSVNGFNLGAYATWFANAQQKSGAYVDSWTQYGWYDNDVQGEGQRSDSYDSSLWSSSLEVGYSLILSPQNEKHLLRLTPQAQVIYSRYTADTFTDSSNTRVSGQNNEAYSTRLGVRLSDDILDDAYAVQPYAELNWWHHNQNSSVTLDSMHIEENVPKDRGELKLGIQGNFSQNWQGWINVSGTDDFDHYQKLEGAVGVRYVW</sequence>
<reference evidence="3 4" key="1">
    <citation type="submission" date="2019-03" db="EMBL/GenBank/DDBJ databases">
        <title>Pragia sp. nov. isolated from the gut tract of Carduelis flavirostris.</title>
        <authorList>
            <person name="Ge Y."/>
        </authorList>
    </citation>
    <scope>NUCLEOTIDE SEQUENCE [LARGE SCALE GENOMIC DNA]</scope>
    <source>
        <strain evidence="3 4">CF-458</strain>
    </source>
</reference>
<evidence type="ECO:0000256" key="1">
    <source>
        <dbReference type="ARBA" id="ARBA00022729"/>
    </source>
</evidence>
<dbReference type="InterPro" id="IPR013425">
    <property type="entry name" value="Autotrns_rpt"/>
</dbReference>
<dbReference type="SUPFAM" id="SSF51126">
    <property type="entry name" value="Pectin lyase-like"/>
    <property type="match status" value="10"/>
</dbReference>
<gene>
    <name evidence="3" type="ORF">EKN56_11990</name>
</gene>
<protein>
    <submittedName>
        <fullName evidence="3">Autotransporter outer membrane beta-barrel domain-containing protein</fullName>
    </submittedName>
</protein>
<dbReference type="InterPro" id="IPR036709">
    <property type="entry name" value="Autotransporte_beta_dom_sf"/>
</dbReference>
<dbReference type="NCBIfam" id="TIGR02601">
    <property type="entry name" value="autotrns_rpt"/>
    <property type="match status" value="19"/>
</dbReference>
<keyword evidence="4" id="KW-1185">Reference proteome</keyword>
<dbReference type="PROSITE" id="PS51208">
    <property type="entry name" value="AUTOTRANSPORTER"/>
    <property type="match status" value="1"/>
</dbReference>
<dbReference type="Gene3D" id="2.40.128.130">
    <property type="entry name" value="Autotransporter beta-domain"/>
    <property type="match status" value="1"/>
</dbReference>
<dbReference type="InterPro" id="IPR011050">
    <property type="entry name" value="Pectin_lyase_fold/virulence"/>
</dbReference>
<dbReference type="InterPro" id="IPR043990">
    <property type="entry name" value="AC_1"/>
</dbReference>
<dbReference type="SUPFAM" id="SSF103515">
    <property type="entry name" value="Autotransporter"/>
    <property type="match status" value="1"/>
</dbReference>
<dbReference type="PANTHER" id="PTHR35037">
    <property type="entry name" value="C-TERMINAL REGION OF AIDA-LIKE PROTEIN"/>
    <property type="match status" value="1"/>
</dbReference>
<name>A0A411WLF8_9GAMM</name>
<feature type="domain" description="Autotransporter" evidence="2">
    <location>
        <begin position="3634"/>
        <end position="3916"/>
    </location>
</feature>
<accession>A0A411WLF8</accession>